<evidence type="ECO:0000313" key="3">
    <source>
        <dbReference type="Proteomes" id="UP000559256"/>
    </source>
</evidence>
<evidence type="ECO:0000256" key="1">
    <source>
        <dbReference type="SAM" id="Phobius"/>
    </source>
</evidence>
<proteinExistence type="predicted"/>
<comment type="caution">
    <text evidence="2">The sequence shown here is derived from an EMBL/GenBank/DDBJ whole genome shotgun (WGS) entry which is preliminary data.</text>
</comment>
<feature type="transmembrane region" description="Helical" evidence="1">
    <location>
        <begin position="15"/>
        <end position="36"/>
    </location>
</feature>
<dbReference type="EMBL" id="JAACJM010000444">
    <property type="protein sequence ID" value="KAF5318901.1"/>
    <property type="molecule type" value="Genomic_DNA"/>
</dbReference>
<sequence length="109" mass="12704">MHLLDTKLFYSDRVLVFKGIITPSFLTALYVHNYVFTSWKLKVLGFTADGDLFDHQLFLEMVKSRRQIPKEYFAFDPLVVSVLPLPFVKILVLGRTIREDVEQGLRVLE</sequence>
<organism evidence="2 3">
    <name type="scientific">Tetrapyrgos nigripes</name>
    <dbReference type="NCBI Taxonomy" id="182062"/>
    <lineage>
        <taxon>Eukaryota</taxon>
        <taxon>Fungi</taxon>
        <taxon>Dikarya</taxon>
        <taxon>Basidiomycota</taxon>
        <taxon>Agaricomycotina</taxon>
        <taxon>Agaricomycetes</taxon>
        <taxon>Agaricomycetidae</taxon>
        <taxon>Agaricales</taxon>
        <taxon>Marasmiineae</taxon>
        <taxon>Marasmiaceae</taxon>
        <taxon>Tetrapyrgos</taxon>
    </lineage>
</organism>
<keyword evidence="1" id="KW-0472">Membrane</keyword>
<reference evidence="2 3" key="1">
    <citation type="journal article" date="2020" name="ISME J.">
        <title>Uncovering the hidden diversity of litter-decomposition mechanisms in mushroom-forming fungi.</title>
        <authorList>
            <person name="Floudas D."/>
            <person name="Bentzer J."/>
            <person name="Ahren D."/>
            <person name="Johansson T."/>
            <person name="Persson P."/>
            <person name="Tunlid A."/>
        </authorList>
    </citation>
    <scope>NUCLEOTIDE SEQUENCE [LARGE SCALE GENOMIC DNA]</scope>
    <source>
        <strain evidence="2 3">CBS 291.85</strain>
    </source>
</reference>
<keyword evidence="1" id="KW-1133">Transmembrane helix</keyword>
<keyword evidence="3" id="KW-1185">Reference proteome</keyword>
<gene>
    <name evidence="2" type="ORF">D9758_018655</name>
</gene>
<dbReference type="Proteomes" id="UP000559256">
    <property type="component" value="Unassembled WGS sequence"/>
</dbReference>
<keyword evidence="1" id="KW-0812">Transmembrane</keyword>
<evidence type="ECO:0000313" key="2">
    <source>
        <dbReference type="EMBL" id="KAF5318901.1"/>
    </source>
</evidence>
<protein>
    <submittedName>
        <fullName evidence="2">Uncharacterized protein</fullName>
    </submittedName>
</protein>
<accession>A0A8H5B9U4</accession>
<name>A0A8H5B9U4_9AGAR</name>
<dbReference type="AlphaFoldDB" id="A0A8H5B9U4"/>